<dbReference type="InterPro" id="IPR032568">
    <property type="entry name" value="DUF4926"/>
</dbReference>
<dbReference type="AlphaFoldDB" id="A0A1Z4GNB8"/>
<dbReference type="Proteomes" id="UP000218287">
    <property type="component" value="Chromosome"/>
</dbReference>
<organism evidence="1 2">
    <name type="scientific">Anabaenopsis circularis NIES-21</name>
    <dbReference type="NCBI Taxonomy" id="1085406"/>
    <lineage>
        <taxon>Bacteria</taxon>
        <taxon>Bacillati</taxon>
        <taxon>Cyanobacteriota</taxon>
        <taxon>Cyanophyceae</taxon>
        <taxon>Nostocales</taxon>
        <taxon>Nodulariaceae</taxon>
        <taxon>Anabaenopsis</taxon>
    </lineage>
</organism>
<evidence type="ECO:0000313" key="2">
    <source>
        <dbReference type="Proteomes" id="UP000218287"/>
    </source>
</evidence>
<dbReference type="OrthoDB" id="488825at2"/>
<dbReference type="EMBL" id="AP018174">
    <property type="protein sequence ID" value="BAY18984.1"/>
    <property type="molecule type" value="Genomic_DNA"/>
</dbReference>
<name>A0A1Z4GNB8_9CYAN</name>
<proteinExistence type="predicted"/>
<evidence type="ECO:0000313" key="1">
    <source>
        <dbReference type="EMBL" id="BAY18984.1"/>
    </source>
</evidence>
<protein>
    <recommendedName>
        <fullName evidence="3">DUF4926 domain-containing protein</fullName>
    </recommendedName>
</protein>
<dbReference type="Pfam" id="PF16277">
    <property type="entry name" value="DUF4926"/>
    <property type="match status" value="1"/>
</dbReference>
<keyword evidence="2" id="KW-1185">Reference proteome</keyword>
<evidence type="ECO:0008006" key="3">
    <source>
        <dbReference type="Google" id="ProtNLM"/>
    </source>
</evidence>
<gene>
    <name evidence="1" type="ORF">NIES21_48430</name>
</gene>
<accession>A0A1Z4GNB8</accession>
<sequence>MTKPKLLDTIATLNSIPIERLTLVESDMISIESLPNGQVGTIVEVYEEKEDTKYLVEFADTQGCEYAMAVLKINEILVLHYDLATV</sequence>
<reference evidence="1 2" key="1">
    <citation type="submission" date="2017-06" db="EMBL/GenBank/DDBJ databases">
        <title>Genome sequencing of cyanobaciteial culture collection at National Institute for Environmental Studies (NIES).</title>
        <authorList>
            <person name="Hirose Y."/>
            <person name="Shimura Y."/>
            <person name="Fujisawa T."/>
            <person name="Nakamura Y."/>
            <person name="Kawachi M."/>
        </authorList>
    </citation>
    <scope>NUCLEOTIDE SEQUENCE [LARGE SCALE GENOMIC DNA]</scope>
    <source>
        <strain evidence="1 2">NIES-21</strain>
    </source>
</reference>